<evidence type="ECO:0000256" key="1">
    <source>
        <dbReference type="SAM" id="MobiDB-lite"/>
    </source>
</evidence>
<proteinExistence type="predicted"/>
<organism evidence="3 4">
    <name type="scientific">[Mycobacterium] nativiensis</name>
    <dbReference type="NCBI Taxonomy" id="2855503"/>
    <lineage>
        <taxon>Bacteria</taxon>
        <taxon>Bacillati</taxon>
        <taxon>Actinomycetota</taxon>
        <taxon>Actinomycetes</taxon>
        <taxon>Mycobacteriales</taxon>
        <taxon>Mycobacteriaceae</taxon>
        <taxon>Mycolicibacter</taxon>
    </lineage>
</organism>
<evidence type="ECO:0000313" key="4">
    <source>
        <dbReference type="Proteomes" id="UP001298593"/>
    </source>
</evidence>
<evidence type="ECO:0000313" key="3">
    <source>
        <dbReference type="EMBL" id="MEB3033073.1"/>
    </source>
</evidence>
<dbReference type="SUPFAM" id="SSF54427">
    <property type="entry name" value="NTF2-like"/>
    <property type="match status" value="1"/>
</dbReference>
<name>A0ABU5XYV6_9MYCO</name>
<feature type="region of interest" description="Disordered" evidence="1">
    <location>
        <begin position="25"/>
        <end position="61"/>
    </location>
</feature>
<reference evidence="3 4" key="1">
    <citation type="submission" date="2023-12" db="EMBL/GenBank/DDBJ databases">
        <title>Description of new species of Mycobacterium terrae complex isolated from sewage at the Sao Paulo Zoological Park Foundation in Brazil.</title>
        <authorList>
            <person name="Romagnoli C.L."/>
            <person name="Conceicao E.C."/>
            <person name="Machado E."/>
            <person name="Barreto L.B.P.F."/>
            <person name="Sharma A."/>
            <person name="Silva N.M."/>
            <person name="Marques L.E."/>
            <person name="Juliana M.A."/>
            <person name="Lourenco M.C.S."/>
            <person name="Digiampietri L.A."/>
            <person name="Suffys P.N."/>
            <person name="Viana-Niero C."/>
        </authorList>
    </citation>
    <scope>NUCLEOTIDE SEQUENCE [LARGE SCALE GENOMIC DNA]</scope>
    <source>
        <strain evidence="3 4">MYC340</strain>
    </source>
</reference>
<gene>
    <name evidence="3" type="ORF">KV113_16090</name>
</gene>
<comment type="caution">
    <text evidence="3">The sequence shown here is derived from an EMBL/GenBank/DDBJ whole genome shotgun (WGS) entry which is preliminary data.</text>
</comment>
<dbReference type="EMBL" id="JAYJJU010000015">
    <property type="protein sequence ID" value="MEB3033073.1"/>
    <property type="molecule type" value="Genomic_DNA"/>
</dbReference>
<dbReference type="PROSITE" id="PS51257">
    <property type="entry name" value="PROKAR_LIPOPROTEIN"/>
    <property type="match status" value="1"/>
</dbReference>
<keyword evidence="2" id="KW-0732">Signal</keyword>
<protein>
    <submittedName>
        <fullName evidence="3">Nuclear transport factor 2 family protein</fullName>
    </submittedName>
</protein>
<sequence length="160" mass="17024">MKRRIWVCAVGAVLLAGLGTSCSTTTAGRPVAGDSAAVTTTGAAPSGPAELPPPPPTAASDEDQIREAIRTFQDAYNVENWDAYRQMMCPAMRDQFTGPIMEMVKKGRTDNGLTDIAVVGVEIDGDRATVTLDSQNEAVGRLTVTLPLERSDGWKICQVN</sequence>
<dbReference type="RefSeq" id="WP_329780096.1">
    <property type="nucleotide sequence ID" value="NZ_JAYJJU010000015.1"/>
</dbReference>
<dbReference type="Proteomes" id="UP001298593">
    <property type="component" value="Unassembled WGS sequence"/>
</dbReference>
<keyword evidence="4" id="KW-1185">Reference proteome</keyword>
<dbReference type="InterPro" id="IPR032710">
    <property type="entry name" value="NTF2-like_dom_sf"/>
</dbReference>
<accession>A0ABU5XYV6</accession>
<evidence type="ECO:0000256" key="2">
    <source>
        <dbReference type="SAM" id="SignalP"/>
    </source>
</evidence>
<feature type="signal peptide" evidence="2">
    <location>
        <begin position="1"/>
        <end position="27"/>
    </location>
</feature>
<feature type="chain" id="PRO_5045490540" evidence="2">
    <location>
        <begin position="28"/>
        <end position="160"/>
    </location>
</feature>